<evidence type="ECO:0000259" key="7">
    <source>
        <dbReference type="PROSITE" id="PS50157"/>
    </source>
</evidence>
<feature type="domain" description="C2H2-type" evidence="7">
    <location>
        <begin position="260"/>
        <end position="288"/>
    </location>
</feature>
<feature type="domain" description="C2H2-type" evidence="7">
    <location>
        <begin position="829"/>
        <end position="856"/>
    </location>
</feature>
<protein>
    <submittedName>
        <fullName evidence="8">Zinc finger protein</fullName>
    </submittedName>
</protein>
<dbReference type="Gene3D" id="3.30.160.60">
    <property type="entry name" value="Classic Zinc Finger"/>
    <property type="match status" value="11"/>
</dbReference>
<dbReference type="InterPro" id="IPR013087">
    <property type="entry name" value="Znf_C2H2_type"/>
</dbReference>
<feature type="domain" description="C2H2-type" evidence="7">
    <location>
        <begin position="476"/>
        <end position="504"/>
    </location>
</feature>
<dbReference type="AlphaFoldDB" id="A0A131YZ94"/>
<dbReference type="SMART" id="SM00355">
    <property type="entry name" value="ZnF_C2H2"/>
    <property type="match status" value="22"/>
</dbReference>
<keyword evidence="2" id="KW-0677">Repeat</keyword>
<dbReference type="EMBL" id="GEDV01004054">
    <property type="protein sequence ID" value="JAP84503.1"/>
    <property type="molecule type" value="Transcribed_RNA"/>
</dbReference>
<feature type="domain" description="C2H2-type" evidence="7">
    <location>
        <begin position="582"/>
        <end position="609"/>
    </location>
</feature>
<evidence type="ECO:0000256" key="1">
    <source>
        <dbReference type="ARBA" id="ARBA00022723"/>
    </source>
</evidence>
<feature type="domain" description="C2H2-type" evidence="7">
    <location>
        <begin position="639"/>
        <end position="667"/>
    </location>
</feature>
<reference evidence="8" key="1">
    <citation type="journal article" date="2016" name="Ticks Tick Borne Dis.">
        <title>De novo assembly and annotation of the salivary gland transcriptome of Rhipicephalus appendiculatus male and female ticks during blood feeding.</title>
        <authorList>
            <person name="de Castro M.H."/>
            <person name="de Klerk D."/>
            <person name="Pienaar R."/>
            <person name="Latif A.A."/>
            <person name="Rees D.J."/>
            <person name="Mans B.J."/>
        </authorList>
    </citation>
    <scope>NUCLEOTIDE SEQUENCE</scope>
    <source>
        <tissue evidence="8">Salivary glands</tissue>
    </source>
</reference>
<feature type="domain" description="C2H2-type" evidence="7">
    <location>
        <begin position="305"/>
        <end position="332"/>
    </location>
</feature>
<proteinExistence type="predicted"/>
<dbReference type="GO" id="GO:0008270">
    <property type="term" value="F:zinc ion binding"/>
    <property type="evidence" value="ECO:0007669"/>
    <property type="project" value="UniProtKB-KW"/>
</dbReference>
<keyword evidence="4" id="KW-0862">Zinc</keyword>
<feature type="domain" description="C2H2-type" evidence="7">
    <location>
        <begin position="863"/>
        <end position="890"/>
    </location>
</feature>
<organism evidence="8">
    <name type="scientific">Rhipicephalus appendiculatus</name>
    <name type="common">Brown ear tick</name>
    <dbReference type="NCBI Taxonomy" id="34631"/>
    <lineage>
        <taxon>Eukaryota</taxon>
        <taxon>Metazoa</taxon>
        <taxon>Ecdysozoa</taxon>
        <taxon>Arthropoda</taxon>
        <taxon>Chelicerata</taxon>
        <taxon>Arachnida</taxon>
        <taxon>Acari</taxon>
        <taxon>Parasitiformes</taxon>
        <taxon>Ixodida</taxon>
        <taxon>Ixodoidea</taxon>
        <taxon>Ixodidae</taxon>
        <taxon>Rhipicephalinae</taxon>
        <taxon>Rhipicephalus</taxon>
        <taxon>Rhipicephalus</taxon>
    </lineage>
</organism>
<feature type="domain" description="C2H2-type" evidence="7">
    <location>
        <begin position="717"/>
        <end position="744"/>
    </location>
</feature>
<feature type="region of interest" description="Disordered" evidence="6">
    <location>
        <begin position="282"/>
        <end position="301"/>
    </location>
</feature>
<feature type="domain" description="C2H2-type" evidence="7">
    <location>
        <begin position="338"/>
        <end position="365"/>
    </location>
</feature>
<evidence type="ECO:0000313" key="8">
    <source>
        <dbReference type="EMBL" id="JAP84503.1"/>
    </source>
</evidence>
<dbReference type="InterPro" id="IPR036236">
    <property type="entry name" value="Znf_C2H2_sf"/>
</dbReference>
<evidence type="ECO:0000256" key="5">
    <source>
        <dbReference type="PROSITE-ProRule" id="PRU00042"/>
    </source>
</evidence>
<feature type="compositionally biased region" description="Acidic residues" evidence="6">
    <location>
        <begin position="138"/>
        <end position="150"/>
    </location>
</feature>
<evidence type="ECO:0000256" key="2">
    <source>
        <dbReference type="ARBA" id="ARBA00022737"/>
    </source>
</evidence>
<feature type="domain" description="C2H2-type" evidence="7">
    <location>
        <begin position="773"/>
        <end position="800"/>
    </location>
</feature>
<feature type="domain" description="C2H2-type" evidence="7">
    <location>
        <begin position="919"/>
        <end position="947"/>
    </location>
</feature>
<feature type="domain" description="C2H2-type" evidence="7">
    <location>
        <begin position="447"/>
        <end position="475"/>
    </location>
</feature>
<feature type="domain" description="C2H2-type" evidence="7">
    <location>
        <begin position="554"/>
        <end position="582"/>
    </location>
</feature>
<evidence type="ECO:0000256" key="6">
    <source>
        <dbReference type="SAM" id="MobiDB-lite"/>
    </source>
</evidence>
<feature type="domain" description="C2H2-type" evidence="7">
    <location>
        <begin position="745"/>
        <end position="773"/>
    </location>
</feature>
<dbReference type="PROSITE" id="PS50157">
    <property type="entry name" value="ZINC_FINGER_C2H2_2"/>
    <property type="match status" value="16"/>
</dbReference>
<accession>A0A131YZ94</accession>
<feature type="domain" description="C2H2-type" evidence="7">
    <location>
        <begin position="610"/>
        <end position="638"/>
    </location>
</feature>
<feature type="region of interest" description="Disordered" evidence="6">
    <location>
        <begin position="129"/>
        <end position="150"/>
    </location>
</feature>
<sequence length="1060" mass="118120">MTIKVFLEATPLVVDLEFPEGIQAGGCLTIILTSPGQKLAGEDKQGIQFSHVNDEIIPVVRTVTVEDDLAACIQTLQKVKIEATPLASGKLPCIVRLAPKVYSEKEASTEQELSFPPIGKVLDCLPGSPTMFPAGSPDESEASSAEEDDDLDFEVPPGFGDHLHVQPDIPELPTVLGSRADSPIGGTAPSPSTPECMVCNYSADSADDLRYHVRLHAVQGELCCKLCQQQFRTLVDFKEHCDSHGPKPVQKLPRRNPAMLSCGACGKLFRSQAWLERHIEQRHGGDDTGSVEGAPASQDRGPPTLQCCACARTFASASALQAHERSHYEAQPGNSGDHACSECERSFSSYRGLRMHQRRHDRCQQTGRQRATTEPVIETVTAAPFDTSIAPTTPMDGETVFSDAVMVPLQSVGDECGDSSTEAAAVTTDIEMATEDSGNKEVPGMEHACPLCGKTFERALKRDHHVVRKHTKAYPLQCTMCRRGFMFRKNLDRHFQDAHSSHYMVTTAPSTSMQPETASGTRQTQFKCNYCAYTGSALGDIQAHLSSHPEIRFYACDRCDKEFSSEVRYQRHMERRQCRQRPQCDECGKCLSSQTALRNHRLCHGQDRGFSCDQCGESFKTSTTLKYHQQAKHGANKAFKCEHCSKGFNFLAQKKRHVSRVHLRQTNHACTMCPMRFMTRRELMLHLLCGHKFQPEMSDKGAALMPDGSSAPSLKLFRCEHCDYVSYSRKGYLRHLVDHTGVWPFACDLCSKGFIERNQAERHIRTAHTSESYPCPQCPRVFVLPSSFQDHLQAHEEHRGSTCSQCAKYFETQGLYDLHLQAHSRDLHYRCHTCGQGFNKIASLNFHTIVHKHEKAGPNTWSHACDVCKKRFKYPGSLAAHRYRHSQETRFKCDLCQVTLHSEGVFEAHMRRHRGEKPFKCTFCDKAFTLAMSQRHHITRFHTGDYHIFCPLCNKGVVSNKMLRRHLFHVHSTVLRKAVPVLEDSGTSLEVTTMDDAAVLATAVEEEDSVVELHPGEADDALSVADDGTLTVTLPADALLLGAVESVQGVETVVETVQFQ</sequence>
<keyword evidence="1" id="KW-0479">Metal-binding</keyword>
<dbReference type="PROSITE" id="PS00028">
    <property type="entry name" value="ZINC_FINGER_C2H2_1"/>
    <property type="match status" value="17"/>
</dbReference>
<dbReference type="Pfam" id="PF00096">
    <property type="entry name" value="zf-C2H2"/>
    <property type="match status" value="2"/>
</dbReference>
<keyword evidence="3 5" id="KW-0863">Zinc-finger</keyword>
<evidence type="ECO:0000256" key="4">
    <source>
        <dbReference type="ARBA" id="ARBA00022833"/>
    </source>
</evidence>
<dbReference type="Pfam" id="PF12874">
    <property type="entry name" value="zf-met"/>
    <property type="match status" value="2"/>
</dbReference>
<name>A0A131YZ94_RHIAP</name>
<feature type="domain" description="C2H2-type" evidence="7">
    <location>
        <begin position="891"/>
        <end position="918"/>
    </location>
</feature>
<evidence type="ECO:0000256" key="3">
    <source>
        <dbReference type="ARBA" id="ARBA00022771"/>
    </source>
</evidence>
<dbReference type="PANTHER" id="PTHR24379">
    <property type="entry name" value="KRAB AND ZINC FINGER DOMAIN-CONTAINING"/>
    <property type="match status" value="1"/>
</dbReference>
<feature type="region of interest" description="Disordered" evidence="6">
    <location>
        <begin position="354"/>
        <end position="373"/>
    </location>
</feature>
<dbReference type="PANTHER" id="PTHR24379:SF121">
    <property type="entry name" value="C2H2-TYPE DOMAIN-CONTAINING PROTEIN"/>
    <property type="match status" value="1"/>
</dbReference>
<dbReference type="Pfam" id="PF13912">
    <property type="entry name" value="zf-C2H2_6"/>
    <property type="match status" value="3"/>
</dbReference>
<dbReference type="SUPFAM" id="SSF57667">
    <property type="entry name" value="beta-beta-alpha zinc fingers"/>
    <property type="match status" value="10"/>
</dbReference>